<reference evidence="10" key="2">
    <citation type="submission" date="2021-04" db="EMBL/GenBank/DDBJ databases">
        <authorList>
            <person name="Gilroy R."/>
        </authorList>
    </citation>
    <scope>NUCLEOTIDE SEQUENCE</scope>
    <source>
        <strain evidence="10">CHK195-6426</strain>
    </source>
</reference>
<dbReference type="InterPro" id="IPR017438">
    <property type="entry name" value="ATP-NAD_kinase_N"/>
</dbReference>
<sequence>MYHIIINPASRSGRGLKIWKKQIEPALRERKISYRSYFSNAPGEIADITAQIFSLHPEGLLRLIILGGDGTVNEALSGMRELSRVVLGYIPTGSSNDLARALKLPKNPLDALDLILKGANAASLDLGCITYADGKKRLFAVSCGVGFDAAVCREALHSPMKTVLNKLGLGKLTYLVIALKQLFAAKKVSCQLSFEDRPPVHIQRLLFVTCMIHPYEGGGFMFCPGADAQDGLLSLCAVGDIPKLLVLFALPTAFWGRHYFAKGIEAYQAASLQIQTTSPLWVHTDGEVTQKSCSFSVSCLPKALRLIVP</sequence>
<comment type="similarity">
    <text evidence="2">Belongs to the diacylglycerol/lipid kinase family.</text>
</comment>
<dbReference type="GO" id="GO:0005524">
    <property type="term" value="F:ATP binding"/>
    <property type="evidence" value="ECO:0007669"/>
    <property type="project" value="UniProtKB-KW"/>
</dbReference>
<evidence type="ECO:0000256" key="6">
    <source>
        <dbReference type="ARBA" id="ARBA00022840"/>
    </source>
</evidence>
<dbReference type="Pfam" id="PF19279">
    <property type="entry name" value="YegS_C"/>
    <property type="match status" value="1"/>
</dbReference>
<dbReference type="PANTHER" id="PTHR12358">
    <property type="entry name" value="SPHINGOSINE KINASE"/>
    <property type="match status" value="1"/>
</dbReference>
<dbReference type="InterPro" id="IPR005218">
    <property type="entry name" value="Diacylglycerol/lipid_kinase"/>
</dbReference>
<dbReference type="AlphaFoldDB" id="A0A9D1R3X0"/>
<accession>A0A9D1R3X0</accession>
<dbReference type="PANTHER" id="PTHR12358:SF54">
    <property type="entry name" value="SPHINGOSINE KINASE RELATED PROTEIN"/>
    <property type="match status" value="1"/>
</dbReference>
<dbReference type="NCBIfam" id="TIGR00147">
    <property type="entry name" value="YegS/Rv2252/BmrU family lipid kinase"/>
    <property type="match status" value="1"/>
</dbReference>
<dbReference type="Gene3D" id="2.60.200.40">
    <property type="match status" value="1"/>
</dbReference>
<keyword evidence="7" id="KW-0443">Lipid metabolism</keyword>
<comment type="cofactor">
    <cofactor evidence="1">
        <name>Mg(2+)</name>
        <dbReference type="ChEBI" id="CHEBI:18420"/>
    </cofactor>
</comment>
<organism evidence="10 11">
    <name type="scientific">Candidatus Acetatifactor stercoripullorum</name>
    <dbReference type="NCBI Taxonomy" id="2838414"/>
    <lineage>
        <taxon>Bacteria</taxon>
        <taxon>Bacillati</taxon>
        <taxon>Bacillota</taxon>
        <taxon>Clostridia</taxon>
        <taxon>Lachnospirales</taxon>
        <taxon>Lachnospiraceae</taxon>
        <taxon>Acetatifactor</taxon>
    </lineage>
</organism>
<evidence type="ECO:0000256" key="8">
    <source>
        <dbReference type="ARBA" id="ARBA00023264"/>
    </source>
</evidence>
<dbReference type="EMBL" id="DXGH01000003">
    <property type="protein sequence ID" value="HIW80018.1"/>
    <property type="molecule type" value="Genomic_DNA"/>
</dbReference>
<dbReference type="GO" id="GO:0008654">
    <property type="term" value="P:phospholipid biosynthetic process"/>
    <property type="evidence" value="ECO:0007669"/>
    <property type="project" value="UniProtKB-KW"/>
</dbReference>
<dbReference type="PROSITE" id="PS50146">
    <property type="entry name" value="DAGK"/>
    <property type="match status" value="1"/>
</dbReference>
<dbReference type="InterPro" id="IPR050187">
    <property type="entry name" value="Lipid_Phosphate_FormReg"/>
</dbReference>
<comment type="caution">
    <text evidence="10">The sequence shown here is derived from an EMBL/GenBank/DDBJ whole genome shotgun (WGS) entry which is preliminary data.</text>
</comment>
<evidence type="ECO:0000313" key="11">
    <source>
        <dbReference type="Proteomes" id="UP000824265"/>
    </source>
</evidence>
<keyword evidence="8" id="KW-1208">Phospholipid metabolism</keyword>
<dbReference type="SUPFAM" id="SSF111331">
    <property type="entry name" value="NAD kinase/diacylglycerol kinase-like"/>
    <property type="match status" value="1"/>
</dbReference>
<dbReference type="InterPro" id="IPR045540">
    <property type="entry name" value="YegS/DAGK_C"/>
</dbReference>
<dbReference type="GO" id="GO:0016301">
    <property type="term" value="F:kinase activity"/>
    <property type="evidence" value="ECO:0007669"/>
    <property type="project" value="UniProtKB-KW"/>
</dbReference>
<gene>
    <name evidence="10" type="ORF">H9742_00590</name>
</gene>
<name>A0A9D1R3X0_9FIRM</name>
<evidence type="ECO:0000313" key="10">
    <source>
        <dbReference type="EMBL" id="HIW80018.1"/>
    </source>
</evidence>
<evidence type="ECO:0000256" key="1">
    <source>
        <dbReference type="ARBA" id="ARBA00001946"/>
    </source>
</evidence>
<dbReference type="Pfam" id="PF00781">
    <property type="entry name" value="DAGK_cat"/>
    <property type="match status" value="1"/>
</dbReference>
<evidence type="ECO:0000256" key="5">
    <source>
        <dbReference type="ARBA" id="ARBA00022777"/>
    </source>
</evidence>
<keyword evidence="5 10" id="KW-0418">Kinase</keyword>
<evidence type="ECO:0000259" key="9">
    <source>
        <dbReference type="PROSITE" id="PS50146"/>
    </source>
</evidence>
<dbReference type="Proteomes" id="UP000824265">
    <property type="component" value="Unassembled WGS sequence"/>
</dbReference>
<dbReference type="InterPro" id="IPR001206">
    <property type="entry name" value="Diacylglycerol_kinase_cat_dom"/>
</dbReference>
<dbReference type="Gene3D" id="3.40.50.10330">
    <property type="entry name" value="Probable inorganic polyphosphate/atp-NAD kinase, domain 1"/>
    <property type="match status" value="1"/>
</dbReference>
<protein>
    <submittedName>
        <fullName evidence="10">Diacylglycerol kinase family lipid kinase</fullName>
    </submittedName>
</protein>
<keyword evidence="3" id="KW-0808">Transferase</keyword>
<reference evidence="10" key="1">
    <citation type="journal article" date="2021" name="PeerJ">
        <title>Extensive microbial diversity within the chicken gut microbiome revealed by metagenomics and culture.</title>
        <authorList>
            <person name="Gilroy R."/>
            <person name="Ravi A."/>
            <person name="Getino M."/>
            <person name="Pursley I."/>
            <person name="Horton D.L."/>
            <person name="Alikhan N.F."/>
            <person name="Baker D."/>
            <person name="Gharbi K."/>
            <person name="Hall N."/>
            <person name="Watson M."/>
            <person name="Adriaenssens E.M."/>
            <person name="Foster-Nyarko E."/>
            <person name="Jarju S."/>
            <person name="Secka A."/>
            <person name="Antonio M."/>
            <person name="Oren A."/>
            <person name="Chaudhuri R.R."/>
            <person name="La Ragione R."/>
            <person name="Hildebrand F."/>
            <person name="Pallen M.J."/>
        </authorList>
    </citation>
    <scope>NUCLEOTIDE SEQUENCE</scope>
    <source>
        <strain evidence="10">CHK195-6426</strain>
    </source>
</reference>
<keyword evidence="4" id="KW-0547">Nucleotide-binding</keyword>
<proteinExistence type="inferred from homology"/>
<evidence type="ECO:0000256" key="2">
    <source>
        <dbReference type="ARBA" id="ARBA00005983"/>
    </source>
</evidence>
<keyword evidence="7" id="KW-0594">Phospholipid biosynthesis</keyword>
<dbReference type="InterPro" id="IPR016064">
    <property type="entry name" value="NAD/diacylglycerol_kinase_sf"/>
</dbReference>
<evidence type="ECO:0000256" key="3">
    <source>
        <dbReference type="ARBA" id="ARBA00022679"/>
    </source>
</evidence>
<feature type="domain" description="DAGKc" evidence="9">
    <location>
        <begin position="1"/>
        <end position="133"/>
    </location>
</feature>
<evidence type="ECO:0000256" key="7">
    <source>
        <dbReference type="ARBA" id="ARBA00023209"/>
    </source>
</evidence>
<evidence type="ECO:0000256" key="4">
    <source>
        <dbReference type="ARBA" id="ARBA00022741"/>
    </source>
</evidence>
<keyword evidence="7" id="KW-0444">Lipid biosynthesis</keyword>
<dbReference type="SMART" id="SM00046">
    <property type="entry name" value="DAGKc"/>
    <property type="match status" value="1"/>
</dbReference>
<keyword evidence="6" id="KW-0067">ATP-binding</keyword>